<dbReference type="SUPFAM" id="SSF53335">
    <property type="entry name" value="S-adenosyl-L-methionine-dependent methyltransferases"/>
    <property type="match status" value="1"/>
</dbReference>
<evidence type="ECO:0000259" key="1">
    <source>
        <dbReference type="Pfam" id="PF08241"/>
    </source>
</evidence>
<feature type="domain" description="Methyltransferase type 11" evidence="1">
    <location>
        <begin position="40"/>
        <end position="114"/>
    </location>
</feature>
<protein>
    <recommendedName>
        <fullName evidence="1">Methyltransferase type 11 domain-containing protein</fullName>
    </recommendedName>
</protein>
<proteinExistence type="predicted"/>
<dbReference type="InterPro" id="IPR013216">
    <property type="entry name" value="Methyltransf_11"/>
</dbReference>
<dbReference type="InterPro" id="IPR029063">
    <property type="entry name" value="SAM-dependent_MTases_sf"/>
</dbReference>
<organism evidence="2 3">
    <name type="scientific">Candidatus Tagabacteria bacterium RIFCSPLOWO2_01_FULL_39_11</name>
    <dbReference type="NCBI Taxonomy" id="1802295"/>
    <lineage>
        <taxon>Bacteria</taxon>
        <taxon>Candidatus Tagaibacteriota</taxon>
    </lineage>
</organism>
<dbReference type="EMBL" id="MHQZ01000009">
    <property type="protein sequence ID" value="OHA14517.1"/>
    <property type="molecule type" value="Genomic_DNA"/>
</dbReference>
<gene>
    <name evidence="2" type="ORF">A2909_00650</name>
</gene>
<comment type="caution">
    <text evidence="2">The sequence shown here is derived from an EMBL/GenBank/DDBJ whole genome shotgun (WGS) entry which is preliminary data.</text>
</comment>
<accession>A0A1G2LSD8</accession>
<sequence length="210" mass="24777">MKTYDQKNSYFGIKYDDKARWVSYWQQINEVLRLKPQSVLEIGVGNGLVSWYLKFLNFQVTTLDINENLNPDFTGSVLDMPFPDDSFDLVLCAEVLEHLPFEQFSKALSGLRRISNNYIVLSLPHWGWTFRCLFKIPVFPAFQILWKLSGVLGHKSGEHRWEIGKRGYSLRKIKKAIMAQNFKILNHFIIFENPYHHFFILQKMKNNKLL</sequence>
<dbReference type="CDD" id="cd02440">
    <property type="entry name" value="AdoMet_MTases"/>
    <property type="match status" value="1"/>
</dbReference>
<dbReference type="Pfam" id="PF08241">
    <property type="entry name" value="Methyltransf_11"/>
    <property type="match status" value="1"/>
</dbReference>
<evidence type="ECO:0000313" key="2">
    <source>
        <dbReference type="EMBL" id="OHA14517.1"/>
    </source>
</evidence>
<name>A0A1G2LSD8_9BACT</name>
<dbReference type="Gene3D" id="3.40.50.150">
    <property type="entry name" value="Vaccinia Virus protein VP39"/>
    <property type="match status" value="1"/>
</dbReference>
<dbReference type="Proteomes" id="UP000178302">
    <property type="component" value="Unassembled WGS sequence"/>
</dbReference>
<evidence type="ECO:0000313" key="3">
    <source>
        <dbReference type="Proteomes" id="UP000178302"/>
    </source>
</evidence>
<dbReference type="GO" id="GO:0008757">
    <property type="term" value="F:S-adenosylmethionine-dependent methyltransferase activity"/>
    <property type="evidence" value="ECO:0007669"/>
    <property type="project" value="InterPro"/>
</dbReference>
<dbReference type="AlphaFoldDB" id="A0A1G2LSD8"/>
<reference evidence="2 3" key="1">
    <citation type="journal article" date="2016" name="Nat. Commun.">
        <title>Thousands of microbial genomes shed light on interconnected biogeochemical processes in an aquifer system.</title>
        <authorList>
            <person name="Anantharaman K."/>
            <person name="Brown C.T."/>
            <person name="Hug L.A."/>
            <person name="Sharon I."/>
            <person name="Castelle C.J."/>
            <person name="Probst A.J."/>
            <person name="Thomas B.C."/>
            <person name="Singh A."/>
            <person name="Wilkins M.J."/>
            <person name="Karaoz U."/>
            <person name="Brodie E.L."/>
            <person name="Williams K.H."/>
            <person name="Hubbard S.S."/>
            <person name="Banfield J.F."/>
        </authorList>
    </citation>
    <scope>NUCLEOTIDE SEQUENCE [LARGE SCALE GENOMIC DNA]</scope>
</reference>